<dbReference type="AlphaFoldDB" id="L7LMZ9"/>
<evidence type="ECO:0000313" key="3">
    <source>
        <dbReference type="Proteomes" id="UP000035083"/>
    </source>
</evidence>
<feature type="compositionally biased region" description="Basic residues" evidence="1">
    <location>
        <begin position="173"/>
        <end position="185"/>
    </location>
</feature>
<gene>
    <name evidence="2" type="ORF">GSI01S_29_00040</name>
</gene>
<dbReference type="EMBL" id="BANU01000029">
    <property type="protein sequence ID" value="GAC62116.1"/>
    <property type="molecule type" value="Genomic_DNA"/>
</dbReference>
<name>L7LMZ9_9ACTN</name>
<reference evidence="2 3" key="1">
    <citation type="submission" date="2012-12" db="EMBL/GenBank/DDBJ databases">
        <title>Whole genome shotgun sequence of Gordonia sihwensis NBRC 108236.</title>
        <authorList>
            <person name="Yoshida I."/>
            <person name="Hosoyama A."/>
            <person name="Tsuchikane K."/>
            <person name="Ando Y."/>
            <person name="Baba S."/>
            <person name="Ohji S."/>
            <person name="Hamada M."/>
            <person name="Tamura T."/>
            <person name="Yamazoe A."/>
            <person name="Yamazaki S."/>
            <person name="Fujita N."/>
        </authorList>
    </citation>
    <scope>NUCLEOTIDE SEQUENCE [LARGE SCALE GENOMIC DNA]</scope>
    <source>
        <strain evidence="2 3">NBRC 108236</strain>
    </source>
</reference>
<feature type="region of interest" description="Disordered" evidence="1">
    <location>
        <begin position="146"/>
        <end position="185"/>
    </location>
</feature>
<feature type="compositionally biased region" description="Basic and acidic residues" evidence="1">
    <location>
        <begin position="146"/>
        <end position="159"/>
    </location>
</feature>
<proteinExistence type="predicted"/>
<dbReference type="RefSeq" id="WP_006897518.1">
    <property type="nucleotide sequence ID" value="NZ_BANU01000029.1"/>
</dbReference>
<organism evidence="2 3">
    <name type="scientific">Gordonia sihwensis NBRC 108236</name>
    <dbReference type="NCBI Taxonomy" id="1223544"/>
    <lineage>
        <taxon>Bacteria</taxon>
        <taxon>Bacillati</taxon>
        <taxon>Actinomycetota</taxon>
        <taxon>Actinomycetes</taxon>
        <taxon>Mycobacteriales</taxon>
        <taxon>Gordoniaceae</taxon>
        <taxon>Gordonia</taxon>
    </lineage>
</organism>
<sequence>MTTENKNDDLLADLNVGMIIDGVMPEVSAAERISARHNDTLGYYFAPGIVIKRPNSRALRTVAIIMDSWAKQGNDPTEEQLMAFLKAFLGDQFDDVIEVLDSSPATAYLELLMDLFEGLMRLIPNGIDEEATIQRTEMRMRAMRPDLTDEEWENGKAEAKAPAGVRAVPAKKAPAKKATAKKATK</sequence>
<protein>
    <submittedName>
        <fullName evidence="2">Uncharacterized protein</fullName>
    </submittedName>
</protein>
<dbReference type="Proteomes" id="UP000035083">
    <property type="component" value="Unassembled WGS sequence"/>
</dbReference>
<feature type="compositionally biased region" description="Low complexity" evidence="1">
    <location>
        <begin position="160"/>
        <end position="172"/>
    </location>
</feature>
<evidence type="ECO:0000256" key="1">
    <source>
        <dbReference type="SAM" id="MobiDB-lite"/>
    </source>
</evidence>
<comment type="caution">
    <text evidence="2">The sequence shown here is derived from an EMBL/GenBank/DDBJ whole genome shotgun (WGS) entry which is preliminary data.</text>
</comment>
<accession>L7LMZ9</accession>
<keyword evidence="3" id="KW-1185">Reference proteome</keyword>
<evidence type="ECO:0000313" key="2">
    <source>
        <dbReference type="EMBL" id="GAC62116.1"/>
    </source>
</evidence>